<evidence type="ECO:0000313" key="2">
    <source>
        <dbReference type="EMBL" id="SHK23573.1"/>
    </source>
</evidence>
<evidence type="ECO:0000256" key="1">
    <source>
        <dbReference type="SAM" id="MobiDB-lite"/>
    </source>
</evidence>
<keyword evidence="3" id="KW-1185">Reference proteome</keyword>
<sequence>MNKKLKRYLDEIDKTNGKIAELQEYLKSVQIALKKEEDGEIIRSIRSMKLEPKALFDLLNGLQDGSLTIQQVQESMIKSASSTQKELPQEAEKELEDIDDEEKEIR</sequence>
<dbReference type="EMBL" id="FQZY01000037">
    <property type="protein sequence ID" value="SHK23573.1"/>
    <property type="molecule type" value="Genomic_DNA"/>
</dbReference>
<dbReference type="Proteomes" id="UP000184301">
    <property type="component" value="Unassembled WGS sequence"/>
</dbReference>
<proteinExistence type="predicted"/>
<name>A0A1M6QTY7_9FIRM</name>
<dbReference type="AlphaFoldDB" id="A0A1M6QTY7"/>
<dbReference type="RefSeq" id="WP_073110990.1">
    <property type="nucleotide sequence ID" value="NZ_FQZY01000037.1"/>
</dbReference>
<dbReference type="OrthoDB" id="1828278at2"/>
<feature type="region of interest" description="Disordered" evidence="1">
    <location>
        <begin position="78"/>
        <end position="106"/>
    </location>
</feature>
<dbReference type="STRING" id="1121950.SAMN02745243_02523"/>
<feature type="compositionally biased region" description="Acidic residues" evidence="1">
    <location>
        <begin position="93"/>
        <end position="106"/>
    </location>
</feature>
<reference evidence="2 3" key="1">
    <citation type="submission" date="2016-11" db="EMBL/GenBank/DDBJ databases">
        <authorList>
            <person name="Jaros S."/>
            <person name="Januszkiewicz K."/>
            <person name="Wedrychowicz H."/>
        </authorList>
    </citation>
    <scope>NUCLEOTIDE SEQUENCE [LARGE SCALE GENOMIC DNA]</scope>
    <source>
        <strain evidence="2 3">DSM 15480</strain>
    </source>
</reference>
<gene>
    <name evidence="2" type="ORF">SAMN02745243_02523</name>
</gene>
<dbReference type="InterPro" id="IPR025464">
    <property type="entry name" value="DUF4315"/>
</dbReference>
<dbReference type="Pfam" id="PF14193">
    <property type="entry name" value="DUF4315"/>
    <property type="match status" value="1"/>
</dbReference>
<evidence type="ECO:0008006" key="4">
    <source>
        <dbReference type="Google" id="ProtNLM"/>
    </source>
</evidence>
<organism evidence="2 3">
    <name type="scientific">Hespellia stercorisuis DSM 15480</name>
    <dbReference type="NCBI Taxonomy" id="1121950"/>
    <lineage>
        <taxon>Bacteria</taxon>
        <taxon>Bacillati</taxon>
        <taxon>Bacillota</taxon>
        <taxon>Clostridia</taxon>
        <taxon>Lachnospirales</taxon>
        <taxon>Lachnospiraceae</taxon>
        <taxon>Hespellia</taxon>
    </lineage>
</organism>
<accession>A0A1M6QTY7</accession>
<evidence type="ECO:0000313" key="3">
    <source>
        <dbReference type="Proteomes" id="UP000184301"/>
    </source>
</evidence>
<protein>
    <recommendedName>
        <fullName evidence="4">DUF4315 family protein</fullName>
    </recommendedName>
</protein>